<protein>
    <recommendedName>
        <fullName evidence="7">Aminotransferase class I/classII large domain-containing protein</fullName>
    </recommendedName>
</protein>
<dbReference type="GO" id="GO:0005737">
    <property type="term" value="C:cytoplasm"/>
    <property type="evidence" value="ECO:0007669"/>
    <property type="project" value="TreeGrafter"/>
</dbReference>
<name>A0A7R9U8K3_9STRA</name>
<dbReference type="InterPro" id="IPR004839">
    <property type="entry name" value="Aminotransferase_I/II_large"/>
</dbReference>
<dbReference type="GO" id="GO:0016212">
    <property type="term" value="F:kynurenine-oxoglutarate transaminase activity"/>
    <property type="evidence" value="ECO:0007669"/>
    <property type="project" value="TreeGrafter"/>
</dbReference>
<feature type="domain" description="Aminotransferase class I/classII large" evidence="7">
    <location>
        <begin position="86"/>
        <end position="508"/>
    </location>
</feature>
<dbReference type="CDD" id="cd00609">
    <property type="entry name" value="AAT_like"/>
    <property type="match status" value="1"/>
</dbReference>
<evidence type="ECO:0000256" key="4">
    <source>
        <dbReference type="ARBA" id="ARBA00022679"/>
    </source>
</evidence>
<comment type="cofactor">
    <cofactor evidence="1">
        <name>pyridoxal 5'-phosphate</name>
        <dbReference type="ChEBI" id="CHEBI:597326"/>
    </cofactor>
</comment>
<keyword evidence="6" id="KW-0732">Signal</keyword>
<dbReference type="PANTHER" id="PTHR43807">
    <property type="entry name" value="FI04487P"/>
    <property type="match status" value="1"/>
</dbReference>
<proteinExistence type="inferred from homology"/>
<evidence type="ECO:0000256" key="2">
    <source>
        <dbReference type="ARBA" id="ARBA00007441"/>
    </source>
</evidence>
<evidence type="ECO:0000256" key="1">
    <source>
        <dbReference type="ARBA" id="ARBA00001933"/>
    </source>
</evidence>
<gene>
    <name evidence="8" type="ORF">PPYR1160_LOCUS7228</name>
</gene>
<evidence type="ECO:0000256" key="6">
    <source>
        <dbReference type="SAM" id="SignalP"/>
    </source>
</evidence>
<evidence type="ECO:0000313" key="8">
    <source>
        <dbReference type="EMBL" id="CAD8257733.1"/>
    </source>
</evidence>
<keyword evidence="5" id="KW-0663">Pyridoxal phosphate</keyword>
<dbReference type="AlphaFoldDB" id="A0A7R9U8K3"/>
<dbReference type="Pfam" id="PF00155">
    <property type="entry name" value="Aminotran_1_2"/>
    <property type="match status" value="1"/>
</dbReference>
<dbReference type="InterPro" id="IPR015424">
    <property type="entry name" value="PyrdxlP-dep_Trfase"/>
</dbReference>
<dbReference type="Gene3D" id="3.90.1150.10">
    <property type="entry name" value="Aspartate Aminotransferase, domain 1"/>
    <property type="match status" value="1"/>
</dbReference>
<keyword evidence="4" id="KW-0808">Transferase</keyword>
<feature type="signal peptide" evidence="6">
    <location>
        <begin position="1"/>
        <end position="20"/>
    </location>
</feature>
<accession>A0A7R9U8K3</accession>
<feature type="chain" id="PRO_5030672765" description="Aminotransferase class I/classII large domain-containing protein" evidence="6">
    <location>
        <begin position="21"/>
        <end position="522"/>
    </location>
</feature>
<organism evidence="8">
    <name type="scientific">Pinguiococcus pyrenoidosus</name>
    <dbReference type="NCBI Taxonomy" id="172671"/>
    <lineage>
        <taxon>Eukaryota</taxon>
        <taxon>Sar</taxon>
        <taxon>Stramenopiles</taxon>
        <taxon>Ochrophyta</taxon>
        <taxon>Pinguiophyceae</taxon>
        <taxon>Pinguiochrysidales</taxon>
        <taxon>Pinguiochrysidaceae</taxon>
        <taxon>Pinguiococcus</taxon>
    </lineage>
</organism>
<evidence type="ECO:0000259" key="7">
    <source>
        <dbReference type="Pfam" id="PF00155"/>
    </source>
</evidence>
<keyword evidence="3" id="KW-0032">Aminotransferase</keyword>
<comment type="similarity">
    <text evidence="2">Belongs to the class-I pyridoxal-phosphate-dependent aminotransferase family.</text>
</comment>
<reference evidence="8" key="1">
    <citation type="submission" date="2021-01" db="EMBL/GenBank/DDBJ databases">
        <authorList>
            <person name="Corre E."/>
            <person name="Pelletier E."/>
            <person name="Niang G."/>
            <person name="Scheremetjew M."/>
            <person name="Finn R."/>
            <person name="Kale V."/>
            <person name="Holt S."/>
            <person name="Cochrane G."/>
            <person name="Meng A."/>
            <person name="Brown T."/>
            <person name="Cohen L."/>
        </authorList>
    </citation>
    <scope>NUCLEOTIDE SEQUENCE</scope>
    <source>
        <strain evidence="8">CCMP2078</strain>
    </source>
</reference>
<dbReference type="GO" id="GO:0030170">
    <property type="term" value="F:pyridoxal phosphate binding"/>
    <property type="evidence" value="ECO:0007669"/>
    <property type="project" value="InterPro"/>
</dbReference>
<dbReference type="Gene3D" id="3.40.640.10">
    <property type="entry name" value="Type I PLP-dependent aspartate aminotransferase-like (Major domain)"/>
    <property type="match status" value="1"/>
</dbReference>
<dbReference type="SUPFAM" id="SSF53383">
    <property type="entry name" value="PLP-dependent transferases"/>
    <property type="match status" value="1"/>
</dbReference>
<dbReference type="InterPro" id="IPR051326">
    <property type="entry name" value="Kynurenine-oxoglutarate_AT"/>
</dbReference>
<dbReference type="InterPro" id="IPR015422">
    <property type="entry name" value="PyrdxlP-dep_Trfase_small"/>
</dbReference>
<dbReference type="FunFam" id="3.40.640.10:FF:000024">
    <property type="entry name" value="Kynurenine--oxoglutarate transaminase 3"/>
    <property type="match status" value="1"/>
</dbReference>
<sequence length="522" mass="57582">MSRPLQIVIMLCLGLRSGLGFTSLISAAKARTRISALQSDSIAEHAYPIDPKEELGRSSVAERLGEKSGPTVWQQMAVLAAQTGALNLGQGYPDWSPPEFVRKAGAQVLAPDAPPGVHQYTRTAGHPRLVNLLAKRYSKHFGRELDGLKEVSVTVGATQALYLCLQTLLHPGDEVLVLEPYFDLYIGQIKASGGVPVAVPLSLDMSEGWRLDTAALERAITRDTRVIIVNTPHNPTGTIFSRAELEAIADIAEKHDLLVISDEVYKFIRFDQRWIASEGLEQKPEDDQTLEHVHFAELSGMWERTMTVSSAGKTFSVTGWQVGWIVAPEQYTSTVHKILPLVQFCAATPLQEALSIALEEAEKPFNDYPNYYRFLQDVYAEKAATLAKALRSAGFTLGDGWGGGGLFLMAEVTSMMHLVPPEYFQEDWTPSEGQAAVNTVLNGQKRVSNDLAFVRFLADQWDILAIPASAFFYSDDAEYESFGALEKRAFIRFAFCKKDETLKEASEKLKAFGDSVKEAADK</sequence>
<dbReference type="EMBL" id="HBEA01009402">
    <property type="protein sequence ID" value="CAD8257733.1"/>
    <property type="molecule type" value="Transcribed_RNA"/>
</dbReference>
<evidence type="ECO:0000256" key="5">
    <source>
        <dbReference type="ARBA" id="ARBA00022898"/>
    </source>
</evidence>
<dbReference type="InterPro" id="IPR015421">
    <property type="entry name" value="PyrdxlP-dep_Trfase_major"/>
</dbReference>
<evidence type="ECO:0000256" key="3">
    <source>
        <dbReference type="ARBA" id="ARBA00022576"/>
    </source>
</evidence>
<dbReference type="PANTHER" id="PTHR43807:SF20">
    <property type="entry name" value="FI04487P"/>
    <property type="match status" value="1"/>
</dbReference>